<evidence type="ECO:0000256" key="1">
    <source>
        <dbReference type="ARBA" id="ARBA00009059"/>
    </source>
</evidence>
<evidence type="ECO:0000256" key="7">
    <source>
        <dbReference type="ARBA" id="ARBA00043129"/>
    </source>
</evidence>
<dbReference type="CDD" id="cd02440">
    <property type="entry name" value="AdoMet_MTases"/>
    <property type="match status" value="1"/>
</dbReference>
<dbReference type="InterPro" id="IPR008576">
    <property type="entry name" value="MeTrfase_NTM1"/>
</dbReference>
<dbReference type="AlphaFoldDB" id="A0A034WVW3"/>
<protein>
    <recommendedName>
        <fullName evidence="6">Alpha N-terminal protein methyltransferase 1</fullName>
        <ecNumber evidence="5">2.1.1.244</ecNumber>
    </recommendedName>
    <alternativeName>
        <fullName evidence="7">X-Pro-Lys N-terminal protein methyltransferase 1</fullName>
    </alternativeName>
</protein>
<dbReference type="PIRSF" id="PIRSF016958">
    <property type="entry name" value="DUF858_MeTrfase_lik"/>
    <property type="match status" value="1"/>
</dbReference>
<name>A0A034WVW3_BACDO</name>
<dbReference type="FunFam" id="3.40.50.150:FF:000025">
    <property type="entry name" value="N-terminal Xaa-Pro-Lys N-methyltransferase 1"/>
    <property type="match status" value="1"/>
</dbReference>
<organism evidence="12">
    <name type="scientific">Bactrocera dorsalis</name>
    <name type="common">Oriental fruit fly</name>
    <name type="synonym">Dacus dorsalis</name>
    <dbReference type="NCBI Taxonomy" id="27457"/>
    <lineage>
        <taxon>Eukaryota</taxon>
        <taxon>Metazoa</taxon>
        <taxon>Ecdysozoa</taxon>
        <taxon>Arthropoda</taxon>
        <taxon>Hexapoda</taxon>
        <taxon>Insecta</taxon>
        <taxon>Pterygota</taxon>
        <taxon>Neoptera</taxon>
        <taxon>Endopterygota</taxon>
        <taxon>Diptera</taxon>
        <taxon>Brachycera</taxon>
        <taxon>Muscomorpha</taxon>
        <taxon>Tephritoidea</taxon>
        <taxon>Tephritidae</taxon>
        <taxon>Bactrocera</taxon>
        <taxon>Bactrocera</taxon>
    </lineage>
</organism>
<evidence type="ECO:0000256" key="2">
    <source>
        <dbReference type="ARBA" id="ARBA00022603"/>
    </source>
</evidence>
<proteinExistence type="inferred from homology"/>
<dbReference type="EMBL" id="GAKP01000228">
    <property type="protein sequence ID" value="JAC58724.1"/>
    <property type="molecule type" value="Transcribed_RNA"/>
</dbReference>
<evidence type="ECO:0000313" key="12">
    <source>
        <dbReference type="EMBL" id="JAC58724.1"/>
    </source>
</evidence>
<accession>A0A034WVW3</accession>
<evidence type="ECO:0000256" key="10">
    <source>
        <dbReference type="ARBA" id="ARBA00048167"/>
    </source>
</evidence>
<evidence type="ECO:0000256" key="9">
    <source>
        <dbReference type="ARBA" id="ARBA00047885"/>
    </source>
</evidence>
<dbReference type="KEGG" id="bdr:105228442"/>
<dbReference type="Pfam" id="PF05891">
    <property type="entry name" value="Methyltransf_PK"/>
    <property type="match status" value="1"/>
</dbReference>
<comment type="similarity">
    <text evidence="1">Belongs to the methyltransferase superfamily. NTM1 family.</text>
</comment>
<comment type="catalytic activity">
    <reaction evidence="10">
        <text>N-terminal L-alanyl-L-prolyl-L-lysyl-[protein] + 3 S-adenosyl-L-methionine = N-terminal N,N,N-trimethyl-L-alanyl-L-prolyl-L-lysyl-[protein] + 3 S-adenosyl-L-homocysteine + 3 H(+)</text>
        <dbReference type="Rhea" id="RHEA:54712"/>
        <dbReference type="Rhea" id="RHEA-COMP:13785"/>
        <dbReference type="Rhea" id="RHEA-COMP:13971"/>
        <dbReference type="ChEBI" id="CHEBI:15378"/>
        <dbReference type="ChEBI" id="CHEBI:57856"/>
        <dbReference type="ChEBI" id="CHEBI:59789"/>
        <dbReference type="ChEBI" id="CHEBI:138057"/>
        <dbReference type="ChEBI" id="CHEBI:138315"/>
        <dbReference type="EC" id="2.1.1.244"/>
    </reaction>
</comment>
<keyword evidence="4 11" id="KW-0949">S-adenosyl-L-methionine</keyword>
<sequence length="237" mass="26819">MSVLNKDTLLAPQADQNNATENDFYGRAQKYWSEVPATVNGMLGGLGYLNRIDIQGSSSFLRDLKDLGKNNALDCGAGIGRITKNLLMSRFNTTDIVEQDASFTEKAREYCTEGNEHNGRLGEIYTMGLQEYTPAANKYDVIWCQWVLGHLTESDLFNFFHRMRVGLTNKGYLIIKENVTSSNIVEEDKQDSSVTRPLKIYETAIKSAGFRIVKTWRQQSFPKGLYPVYMLACRPTE</sequence>
<feature type="binding site" evidence="11">
    <location>
        <position position="145"/>
    </location>
    <ligand>
        <name>S-adenosyl-L-methionine</name>
        <dbReference type="ChEBI" id="CHEBI:59789"/>
    </ligand>
</feature>
<feature type="binding site" evidence="11">
    <location>
        <position position="81"/>
    </location>
    <ligand>
        <name>S-adenosyl-L-methionine</name>
        <dbReference type="ChEBI" id="CHEBI:59789"/>
    </ligand>
</feature>
<dbReference type="Gene3D" id="3.40.50.150">
    <property type="entry name" value="Vaccinia Virus protein VP39"/>
    <property type="match status" value="1"/>
</dbReference>
<evidence type="ECO:0000256" key="4">
    <source>
        <dbReference type="ARBA" id="ARBA00022691"/>
    </source>
</evidence>
<dbReference type="SUPFAM" id="SSF53335">
    <property type="entry name" value="S-adenosyl-L-methionine-dependent methyltransferases"/>
    <property type="match status" value="1"/>
</dbReference>
<dbReference type="GO" id="GO:0071885">
    <property type="term" value="F:N-terminal protein N-methyltransferase activity"/>
    <property type="evidence" value="ECO:0007669"/>
    <property type="project" value="UniProtKB-EC"/>
</dbReference>
<evidence type="ECO:0000256" key="6">
    <source>
        <dbReference type="ARBA" id="ARBA00039449"/>
    </source>
</evidence>
<feature type="binding site" evidence="11">
    <location>
        <position position="76"/>
    </location>
    <ligand>
        <name>S-adenosyl-L-methionine</name>
        <dbReference type="ChEBI" id="CHEBI:59789"/>
    </ligand>
</feature>
<evidence type="ECO:0000256" key="3">
    <source>
        <dbReference type="ARBA" id="ARBA00022679"/>
    </source>
</evidence>
<evidence type="ECO:0000256" key="5">
    <source>
        <dbReference type="ARBA" id="ARBA00039112"/>
    </source>
</evidence>
<gene>
    <name evidence="12" type="primary">NTM1</name>
</gene>
<dbReference type="PANTHER" id="PTHR12753:SF0">
    <property type="entry name" value="ALPHA N-TERMINAL PROTEIN METHYLTRANSFERASE 1"/>
    <property type="match status" value="1"/>
</dbReference>
<dbReference type="GO" id="GO:0032259">
    <property type="term" value="P:methylation"/>
    <property type="evidence" value="ECO:0007669"/>
    <property type="project" value="UniProtKB-KW"/>
</dbReference>
<comment type="catalytic activity">
    <reaction evidence="8">
        <text>N-terminal L-seryl-L-prolyl-L-lysyl-[protein] + 3 S-adenosyl-L-methionine = N-terminal N,N,N-trimethyl-L-seryl-L-prolyl-L-lysyl-[protein] + 3 S-adenosyl-L-homocysteine + 3 H(+)</text>
        <dbReference type="Rhea" id="RHEA:54724"/>
        <dbReference type="Rhea" id="RHEA-COMP:13789"/>
        <dbReference type="Rhea" id="RHEA-COMP:13973"/>
        <dbReference type="ChEBI" id="CHEBI:15378"/>
        <dbReference type="ChEBI" id="CHEBI:57856"/>
        <dbReference type="ChEBI" id="CHEBI:59789"/>
        <dbReference type="ChEBI" id="CHEBI:138061"/>
        <dbReference type="ChEBI" id="CHEBI:138317"/>
        <dbReference type="EC" id="2.1.1.244"/>
    </reaction>
</comment>
<comment type="catalytic activity">
    <reaction evidence="9">
        <text>N-terminal L-prolyl-L-prolyl-L-lysyl-[protein] + 2 S-adenosyl-L-methionine = N-terminal N,N-dimethyl-L-prolyl-L-prolyl-L-lysyl-[protein] + 2 S-adenosyl-L-homocysteine + 2 H(+)</text>
        <dbReference type="Rhea" id="RHEA:54736"/>
        <dbReference type="Rhea" id="RHEA-COMP:13787"/>
        <dbReference type="Rhea" id="RHEA-COMP:13974"/>
        <dbReference type="ChEBI" id="CHEBI:15378"/>
        <dbReference type="ChEBI" id="CHEBI:57856"/>
        <dbReference type="ChEBI" id="CHEBI:59789"/>
        <dbReference type="ChEBI" id="CHEBI:138059"/>
        <dbReference type="ChEBI" id="CHEBI:138318"/>
        <dbReference type="EC" id="2.1.1.244"/>
    </reaction>
</comment>
<keyword evidence="3 12" id="KW-0808">Transferase</keyword>
<feature type="binding site" evidence="11">
    <location>
        <begin position="129"/>
        <end position="130"/>
    </location>
    <ligand>
        <name>S-adenosyl-L-methionine</name>
        <dbReference type="ChEBI" id="CHEBI:59789"/>
    </ligand>
</feature>
<dbReference type="OrthoDB" id="1298661at2759"/>
<dbReference type="GO" id="GO:0005737">
    <property type="term" value="C:cytoplasm"/>
    <property type="evidence" value="ECO:0007669"/>
    <property type="project" value="TreeGrafter"/>
</dbReference>
<keyword evidence="2 12" id="KW-0489">Methyltransferase</keyword>
<dbReference type="RefSeq" id="XP_011206580.2">
    <property type="nucleotide sequence ID" value="XM_011208278.4"/>
</dbReference>
<dbReference type="InterPro" id="IPR029063">
    <property type="entry name" value="SAM-dependent_MTases_sf"/>
</dbReference>
<evidence type="ECO:0000256" key="8">
    <source>
        <dbReference type="ARBA" id="ARBA00047306"/>
    </source>
</evidence>
<evidence type="ECO:0000256" key="11">
    <source>
        <dbReference type="PIRSR" id="PIRSR016958-1"/>
    </source>
</evidence>
<reference evidence="12" key="1">
    <citation type="journal article" date="2014" name="BMC Genomics">
        <title>Characterizing the developmental transcriptome of the oriental fruit fly, Bactrocera dorsalis (Diptera: Tephritidae) through comparative genomic analysis with Drosophila melanogaster utilizing modENCODE datasets.</title>
        <authorList>
            <person name="Geib S.M."/>
            <person name="Calla B."/>
            <person name="Hall B."/>
            <person name="Hou S."/>
            <person name="Manoukis N.C."/>
        </authorList>
    </citation>
    <scope>NUCLEOTIDE SEQUENCE</scope>
    <source>
        <strain evidence="12">Punador</strain>
    </source>
</reference>
<dbReference type="PANTHER" id="PTHR12753">
    <property type="entry name" value="AD-003 - RELATED"/>
    <property type="match status" value="1"/>
</dbReference>
<dbReference type="EC" id="2.1.1.244" evidence="5"/>